<dbReference type="OrthoDB" id="48443at2759"/>
<accession>A0A1E7F6Z3</accession>
<organism evidence="2 3">
    <name type="scientific">Fragilariopsis cylindrus CCMP1102</name>
    <dbReference type="NCBI Taxonomy" id="635003"/>
    <lineage>
        <taxon>Eukaryota</taxon>
        <taxon>Sar</taxon>
        <taxon>Stramenopiles</taxon>
        <taxon>Ochrophyta</taxon>
        <taxon>Bacillariophyta</taxon>
        <taxon>Bacillariophyceae</taxon>
        <taxon>Bacillariophycidae</taxon>
        <taxon>Bacillariales</taxon>
        <taxon>Bacillariaceae</taxon>
        <taxon>Fragilariopsis</taxon>
    </lineage>
</organism>
<dbReference type="EMBL" id="KV784361">
    <property type="protein sequence ID" value="OEU13968.1"/>
    <property type="molecule type" value="Genomic_DNA"/>
</dbReference>
<feature type="compositionally biased region" description="Basic and acidic residues" evidence="1">
    <location>
        <begin position="235"/>
        <end position="250"/>
    </location>
</feature>
<proteinExistence type="predicted"/>
<evidence type="ECO:0000313" key="3">
    <source>
        <dbReference type="Proteomes" id="UP000095751"/>
    </source>
</evidence>
<keyword evidence="3" id="KW-1185">Reference proteome</keyword>
<dbReference type="InParanoid" id="A0A1E7F6Z3"/>
<reference evidence="2 3" key="1">
    <citation type="submission" date="2016-09" db="EMBL/GenBank/DDBJ databases">
        <title>Extensive genetic diversity and differential bi-allelic expression allows diatom success in the polar Southern Ocean.</title>
        <authorList>
            <consortium name="DOE Joint Genome Institute"/>
            <person name="Mock T."/>
            <person name="Otillar R.P."/>
            <person name="Strauss J."/>
            <person name="Dupont C."/>
            <person name="Frickenhaus S."/>
            <person name="Maumus F."/>
            <person name="Mcmullan M."/>
            <person name="Sanges R."/>
            <person name="Schmutz J."/>
            <person name="Toseland A."/>
            <person name="Valas R."/>
            <person name="Veluchamy A."/>
            <person name="Ward B.J."/>
            <person name="Allen A."/>
            <person name="Barry K."/>
            <person name="Falciatore A."/>
            <person name="Ferrante M."/>
            <person name="Fortunato A.E."/>
            <person name="Gloeckner G."/>
            <person name="Gruber A."/>
            <person name="Hipkin R."/>
            <person name="Janech M."/>
            <person name="Kroth P."/>
            <person name="Leese F."/>
            <person name="Lindquist E."/>
            <person name="Lyon B.R."/>
            <person name="Martin J."/>
            <person name="Mayer C."/>
            <person name="Parker M."/>
            <person name="Quesneville H."/>
            <person name="Raymond J."/>
            <person name="Uhlig C."/>
            <person name="Valentin K.U."/>
            <person name="Worden A.Z."/>
            <person name="Armbrust E.V."/>
            <person name="Bowler C."/>
            <person name="Green B."/>
            <person name="Moulton V."/>
            <person name="Van Oosterhout C."/>
            <person name="Grigoriev I."/>
        </authorList>
    </citation>
    <scope>NUCLEOTIDE SEQUENCE [LARGE SCALE GENOMIC DNA]</scope>
    <source>
        <strain evidence="2 3">CCMP1102</strain>
    </source>
</reference>
<dbReference type="KEGG" id="fcy:FRACYDRAFT_262451"/>
<feature type="compositionally biased region" description="Low complexity" evidence="1">
    <location>
        <begin position="221"/>
        <end position="234"/>
    </location>
</feature>
<feature type="compositionally biased region" description="Polar residues" evidence="1">
    <location>
        <begin position="203"/>
        <end position="214"/>
    </location>
</feature>
<sequence length="302" mass="33232">MVITSLNPTTNISDFIMSKTKPITTLVTTPASSRHDNILAIVILGVIFCIQCYDQSFVVNAFTGLHHHHRAYQGVTKLSPVTTIISSTSTAPRTTRTVSLQGFFGGMFGKAVVDQKKDEKKEKILAEYDIGTFKDVDVQFESLSDYIVNKWAPLFLTGSIKLTTDVELVTLPPDSNNVVGCQLIFKKSDTGYVSKSEEGEGSYATSTTEATKGSYQPPPSTDNNNDNDNDNTNGDSKKTTTKNKDEKKQGGVEVLVEKLPSSSLQVRAKRCEVDDDTMIKEMSEEVIIQELKKAIGVWKKKS</sequence>
<protein>
    <submittedName>
        <fullName evidence="2">Uncharacterized protein</fullName>
    </submittedName>
</protein>
<dbReference type="AlphaFoldDB" id="A0A1E7F6Z3"/>
<evidence type="ECO:0000256" key="1">
    <source>
        <dbReference type="SAM" id="MobiDB-lite"/>
    </source>
</evidence>
<dbReference type="Proteomes" id="UP000095751">
    <property type="component" value="Unassembled WGS sequence"/>
</dbReference>
<feature type="region of interest" description="Disordered" evidence="1">
    <location>
        <begin position="193"/>
        <end position="254"/>
    </location>
</feature>
<evidence type="ECO:0000313" key="2">
    <source>
        <dbReference type="EMBL" id="OEU13968.1"/>
    </source>
</evidence>
<name>A0A1E7F6Z3_9STRA</name>
<gene>
    <name evidence="2" type="ORF">FRACYDRAFT_262451</name>
</gene>